<protein>
    <submittedName>
        <fullName evidence="3">Fatty acid desaturase</fullName>
    </submittedName>
</protein>
<sequence length="74" mass="7787">MDEILDVLDLLADSGLEGAIIWVFRILGLLAILAGIGVWLFTNITLVVPVVLIIVGLVLIVVPGVLLQIAELAG</sequence>
<dbReference type="Proteomes" id="UP000614609">
    <property type="component" value="Unassembled WGS sequence"/>
</dbReference>
<dbReference type="Proteomes" id="UP000765891">
    <property type="component" value="Unassembled WGS sequence"/>
</dbReference>
<keyword evidence="1" id="KW-0812">Transmembrane</keyword>
<gene>
    <name evidence="2" type="ORF">GCM10009017_28350</name>
    <name evidence="3" type="ORF">J2752_002785</name>
</gene>
<organism evidence="2 4">
    <name type="scientific">Halarchaeum rubridurum</name>
    <dbReference type="NCBI Taxonomy" id="489911"/>
    <lineage>
        <taxon>Archaea</taxon>
        <taxon>Methanobacteriati</taxon>
        <taxon>Methanobacteriota</taxon>
        <taxon>Stenosarchaea group</taxon>
        <taxon>Halobacteria</taxon>
        <taxon>Halobacteriales</taxon>
        <taxon>Halobacteriaceae</taxon>
    </lineage>
</organism>
<keyword evidence="1" id="KW-1133">Transmembrane helix</keyword>
<accession>A0A830G540</accession>
<dbReference type="RefSeq" id="WP_188873241.1">
    <property type="nucleotide sequence ID" value="NZ_BMOO01000014.1"/>
</dbReference>
<evidence type="ECO:0000256" key="1">
    <source>
        <dbReference type="SAM" id="Phobius"/>
    </source>
</evidence>
<name>A0A830G540_9EURY</name>
<feature type="transmembrane region" description="Helical" evidence="1">
    <location>
        <begin position="20"/>
        <end position="41"/>
    </location>
</feature>
<keyword evidence="1" id="KW-0472">Membrane</keyword>
<dbReference type="AlphaFoldDB" id="A0A830G540"/>
<dbReference type="EMBL" id="JAGGKO010000007">
    <property type="protein sequence ID" value="MBP1955854.1"/>
    <property type="molecule type" value="Genomic_DNA"/>
</dbReference>
<evidence type="ECO:0000313" key="3">
    <source>
        <dbReference type="EMBL" id="MBP1955854.1"/>
    </source>
</evidence>
<keyword evidence="4" id="KW-1185">Reference proteome</keyword>
<evidence type="ECO:0000313" key="4">
    <source>
        <dbReference type="Proteomes" id="UP000614609"/>
    </source>
</evidence>
<proteinExistence type="predicted"/>
<dbReference type="EMBL" id="BMOO01000014">
    <property type="protein sequence ID" value="GGM76935.1"/>
    <property type="molecule type" value="Genomic_DNA"/>
</dbReference>
<feature type="transmembrane region" description="Helical" evidence="1">
    <location>
        <begin position="46"/>
        <end position="70"/>
    </location>
</feature>
<comment type="caution">
    <text evidence="2">The sequence shown here is derived from an EMBL/GenBank/DDBJ whole genome shotgun (WGS) entry which is preliminary data.</text>
</comment>
<evidence type="ECO:0000313" key="2">
    <source>
        <dbReference type="EMBL" id="GGM76935.1"/>
    </source>
</evidence>
<reference evidence="2" key="2">
    <citation type="submission" date="2020-09" db="EMBL/GenBank/DDBJ databases">
        <authorList>
            <person name="Sun Q."/>
            <person name="Ohkuma M."/>
        </authorList>
    </citation>
    <scope>NUCLEOTIDE SEQUENCE</scope>
    <source>
        <strain evidence="2">JCM 16108</strain>
    </source>
</reference>
<reference evidence="3" key="3">
    <citation type="submission" date="2021-03" db="EMBL/GenBank/DDBJ databases">
        <title>Genomic Encyclopedia of Type Strains, Phase IV (KMG-IV): sequencing the most valuable type-strain genomes for metagenomic binning, comparative biology and taxonomic classification.</title>
        <authorList>
            <person name="Goeker M."/>
        </authorList>
    </citation>
    <scope>NUCLEOTIDE SEQUENCE</scope>
    <source>
        <strain evidence="3">DSM 22443</strain>
    </source>
</reference>
<reference evidence="2" key="1">
    <citation type="journal article" date="2014" name="Int. J. Syst. Evol. Microbiol.">
        <title>Complete genome sequence of Corynebacterium casei LMG S-19264T (=DSM 44701T), isolated from a smear-ripened cheese.</title>
        <authorList>
            <consortium name="US DOE Joint Genome Institute (JGI-PGF)"/>
            <person name="Walter F."/>
            <person name="Albersmeier A."/>
            <person name="Kalinowski J."/>
            <person name="Ruckert C."/>
        </authorList>
    </citation>
    <scope>NUCLEOTIDE SEQUENCE</scope>
    <source>
        <strain evidence="2">JCM 16108</strain>
    </source>
</reference>